<dbReference type="RefSeq" id="WP_059266350.1">
    <property type="nucleotide sequence ID" value="NZ_KQ948370.1"/>
</dbReference>
<accession>A0A117QAL3</accession>
<organism evidence="1 2">
    <name type="scientific">Streptomyces corchorusii</name>
    <name type="common">Streptomyces chibaensis</name>
    <dbReference type="NCBI Taxonomy" id="1903"/>
    <lineage>
        <taxon>Bacteria</taxon>
        <taxon>Bacillati</taxon>
        <taxon>Actinomycetota</taxon>
        <taxon>Actinomycetes</taxon>
        <taxon>Kitasatosporales</taxon>
        <taxon>Streptomycetaceae</taxon>
        <taxon>Streptomyces</taxon>
    </lineage>
</organism>
<dbReference type="Gene3D" id="1.25.40.10">
    <property type="entry name" value="Tetratricopeptide repeat domain"/>
    <property type="match status" value="1"/>
</dbReference>
<dbReference type="EMBL" id="LMWP01000048">
    <property type="protein sequence ID" value="KUN17649.1"/>
    <property type="molecule type" value="Genomic_DNA"/>
</dbReference>
<name>A0A117QAL3_STRCK</name>
<gene>
    <name evidence="1" type="ORF">AQJ11_37970</name>
</gene>
<dbReference type="InterPro" id="IPR011990">
    <property type="entry name" value="TPR-like_helical_dom_sf"/>
</dbReference>
<comment type="caution">
    <text evidence="1">The sequence shown here is derived from an EMBL/GenBank/DDBJ whole genome shotgun (WGS) entry which is preliminary data.</text>
</comment>
<proteinExistence type="predicted"/>
<keyword evidence="2" id="KW-1185">Reference proteome</keyword>
<dbReference type="Proteomes" id="UP000053398">
    <property type="component" value="Unassembled WGS sequence"/>
</dbReference>
<reference evidence="1 2" key="1">
    <citation type="submission" date="2015-10" db="EMBL/GenBank/DDBJ databases">
        <title>Draft genome sequence of Streptomyces corchorusii DSM 40340, type strain for the species Streptomyces corchorusii.</title>
        <authorList>
            <person name="Ruckert C."/>
            <person name="Winkler A."/>
            <person name="Kalinowski J."/>
            <person name="Kampfer P."/>
            <person name="Glaeser S."/>
        </authorList>
    </citation>
    <scope>NUCLEOTIDE SEQUENCE [LARGE SCALE GENOMIC DNA]</scope>
    <source>
        <strain evidence="1 2">DSM 40340</strain>
    </source>
</reference>
<evidence type="ECO:0000313" key="1">
    <source>
        <dbReference type="EMBL" id="KUN17649.1"/>
    </source>
</evidence>
<protein>
    <submittedName>
        <fullName evidence="1">Tat pathway signal sequence domain protein</fullName>
    </submittedName>
</protein>
<dbReference type="AlphaFoldDB" id="A0A117QAL3"/>
<evidence type="ECO:0000313" key="2">
    <source>
        <dbReference type="Proteomes" id="UP000053398"/>
    </source>
</evidence>
<dbReference type="SUPFAM" id="SSF48452">
    <property type="entry name" value="TPR-like"/>
    <property type="match status" value="1"/>
</dbReference>
<sequence length="450" mass="47580">MPEPNTQLAAVIAEAGITYNALACTVRIVAAEAGERLSTRASAVAYWVAGGTPSGQTPSYIAEALTRRMKRTVTVDEIGLGSAGTGPVLAADPLAAVADLGRFVLLRRRDFLHSAFATAAVALPLAYDHEAVAATLHAAARKGAVGAGEITTIRDLTEMFRAADDKLGGGHGLTTATVYLTDTVVPLLKARFPDEKQRRQAYAAAAQLACLIGWKHHDLSREGAAQRYYQVGYQLACEADPNGHAAWMLRAMTHQALDLGHPDSCVDLSEEALRRAAGKVDRHTQALLLVTCARAYGAAGLTAQAASALLRAEQALDGEDGPVASYAAGSGPVAATVASHTGKTLTAMRDHKAAEHHYRSALSGRSPSSYQRGHALTLANLAKSVAAQRRHEEAVHLWRQCITLMESLDSNRSRQEVNAIRDAAASYARRGIPGATGLAQRANHLLRTPA</sequence>